<keyword evidence="2" id="KW-0719">Serine esterase</keyword>
<gene>
    <name evidence="4" type="primary">lip_3</name>
    <name evidence="4" type="ORF">MGALLINA_03300</name>
</gene>
<dbReference type="GO" id="GO:0052689">
    <property type="term" value="F:carboxylic ester hydrolase activity"/>
    <property type="evidence" value="ECO:0007669"/>
    <property type="project" value="UniProtKB-KW"/>
</dbReference>
<dbReference type="EMBL" id="LVLH01000028">
    <property type="protein sequence ID" value="OAB48998.1"/>
    <property type="molecule type" value="Genomic_DNA"/>
</dbReference>
<dbReference type="SUPFAM" id="SSF53474">
    <property type="entry name" value="alpha/beta-Hydrolases"/>
    <property type="match status" value="1"/>
</dbReference>
<proteinExistence type="inferred from homology"/>
<dbReference type="PANTHER" id="PTHR43798:SF33">
    <property type="entry name" value="HYDROLASE, PUTATIVE (AFU_ORTHOLOGUE AFUA_2G14860)-RELATED"/>
    <property type="match status" value="1"/>
</dbReference>
<dbReference type="AlphaFoldDB" id="A0A168RHP0"/>
<dbReference type="InterPro" id="IPR029058">
    <property type="entry name" value="AB_hydrolase_fold"/>
</dbReference>
<evidence type="ECO:0000256" key="2">
    <source>
        <dbReference type="ARBA" id="ARBA00022487"/>
    </source>
</evidence>
<evidence type="ECO:0000313" key="4">
    <source>
        <dbReference type="EMBL" id="OAB48998.1"/>
    </source>
</evidence>
<accession>A0A168RHP0</accession>
<dbReference type="Pfam" id="PF00561">
    <property type="entry name" value="Abhydrolase_1"/>
    <property type="match status" value="1"/>
</dbReference>
<evidence type="ECO:0000313" key="5">
    <source>
        <dbReference type="Proteomes" id="UP000076983"/>
    </source>
</evidence>
<evidence type="ECO:0000259" key="3">
    <source>
        <dbReference type="Pfam" id="PF00561"/>
    </source>
</evidence>
<dbReference type="PATRIC" id="fig|29557.3.peg.314"/>
<evidence type="ECO:0000256" key="1">
    <source>
        <dbReference type="ARBA" id="ARBA00006989"/>
    </source>
</evidence>
<dbReference type="RefSeq" id="WP_063626120.1">
    <property type="nucleotide sequence ID" value="NZ_LVLH01000028.1"/>
</dbReference>
<dbReference type="PANTHER" id="PTHR43798">
    <property type="entry name" value="MONOACYLGLYCEROL LIPASE"/>
    <property type="match status" value="1"/>
</dbReference>
<dbReference type="GO" id="GO:0016020">
    <property type="term" value="C:membrane"/>
    <property type="evidence" value="ECO:0007669"/>
    <property type="project" value="TreeGrafter"/>
</dbReference>
<dbReference type="OrthoDB" id="395697at2"/>
<dbReference type="Gene3D" id="3.40.50.1820">
    <property type="entry name" value="alpha/beta hydrolase"/>
    <property type="match status" value="1"/>
</dbReference>
<comment type="similarity">
    <text evidence="1">Belongs to the lipase/esterase LIP3/BchO family.</text>
</comment>
<reference evidence="4 5" key="1">
    <citation type="submission" date="2016-03" db="EMBL/GenBank/DDBJ databases">
        <title>Genome sequence of Mycoplasma gallinarum strain Mgn_IPT.</title>
        <authorList>
            <person name="Yacoub E."/>
            <person name="Sirand-Pugnet P."/>
            <person name="Barre A."/>
            <person name="Maurier F."/>
            <person name="Blanchard A."/>
            <person name="Ben Abdelmoumen B.M."/>
        </authorList>
    </citation>
    <scope>NUCLEOTIDE SEQUENCE [LARGE SCALE GENOMIC DNA]</scope>
    <source>
        <strain evidence="4 5">Mgn_IPT</strain>
    </source>
</reference>
<name>A0A168RHP0_9BACT</name>
<keyword evidence="5" id="KW-1185">Reference proteome</keyword>
<protein>
    <submittedName>
        <fullName evidence="4">Putative lipase/esterase</fullName>
    </submittedName>
</protein>
<feature type="domain" description="AB hydrolase-1" evidence="3">
    <location>
        <begin position="25"/>
        <end position="128"/>
    </location>
</feature>
<sequence length="297" mass="34218">MQLNYLDVKNYHIPVYILDKKSDTTLLCLHGLNSSSDFIKPLIEFNNKFNIVALNFPGSKYFAQTKVDELTLEWWTEVAKEVLKRIKTKKIVLLAHSMAGGVAVEIGNDPRIKKIIMLATINPNMVNTSAYSVLEKIISPINTVNKILGKTISTISSKFKKTAPLLKTFGNQSLWVNLLKSYVLNSEFMKELDDKYHQLSSKMIFIVGSKDNIIGTKEFIDYANNLNVNHLIIGTSHSPIKEQPELIMNFINHLYNGKKRLFWQKFFILKKHEEKQNINISEDKTNNKFSYEERDIE</sequence>
<dbReference type="STRING" id="29557.MGALLINA_03300"/>
<comment type="caution">
    <text evidence="4">The sequence shown here is derived from an EMBL/GenBank/DDBJ whole genome shotgun (WGS) entry which is preliminary data.</text>
</comment>
<dbReference type="InterPro" id="IPR050266">
    <property type="entry name" value="AB_hydrolase_sf"/>
</dbReference>
<keyword evidence="2" id="KW-0378">Hydrolase</keyword>
<dbReference type="InterPro" id="IPR000073">
    <property type="entry name" value="AB_hydrolase_1"/>
</dbReference>
<organism evidence="4 5">
    <name type="scientific">Mycoplasmopsis gallinarum</name>
    <dbReference type="NCBI Taxonomy" id="29557"/>
    <lineage>
        <taxon>Bacteria</taxon>
        <taxon>Bacillati</taxon>
        <taxon>Mycoplasmatota</taxon>
        <taxon>Mycoplasmoidales</taxon>
        <taxon>Metamycoplasmataceae</taxon>
        <taxon>Mycoplasmopsis</taxon>
    </lineage>
</organism>
<dbReference type="Proteomes" id="UP000076983">
    <property type="component" value="Unassembled WGS sequence"/>
</dbReference>